<evidence type="ECO:0000259" key="3">
    <source>
        <dbReference type="SMART" id="SM00849"/>
    </source>
</evidence>
<sequence length="399" mass="42408">MTSFSRWLSLLLVLLTASVGLAQPSPAPAPKPLTVYFFDVGQGDAALVVSPTGKTVLIDGGPPEAGERLASRLSQLVHAPLDLVILTHPHLDHLGSMKDAIRAVGAKRFMDPGFDHPSAAYRDLLDFVGDEVGQVMTPQPNPQAPESFLTIGLGEGVVLTIYWPRHPKEPFLKNTRSDPNSNSIVAKLSYGKTSFLFTGDAEPDTEAALLRQKADYSATVLKVAHHGGKHSSTEPFLAAVRPKAAVISCGAGNDYGHPTQEALERLGAVQARVFRTDQNGEIQAVSNGSTVTLQAARGGTPPLVITGEVKPVVNVPSAPPAPAATGREAVPVAWKAPAPTPATPSPSPSALRFVSLKGSEVFHREDCSTLKRAKTKERKVYTSRSDAARERRAAEDCHP</sequence>
<proteinExistence type="predicted"/>
<gene>
    <name evidence="4" type="ORF">SYV04_19055</name>
</gene>
<dbReference type="SMART" id="SM00849">
    <property type="entry name" value="Lactamase_B"/>
    <property type="match status" value="1"/>
</dbReference>
<evidence type="ECO:0000313" key="4">
    <source>
        <dbReference type="EMBL" id="MDY7228529.1"/>
    </source>
</evidence>
<feature type="domain" description="Metallo-beta-lactamase" evidence="3">
    <location>
        <begin position="42"/>
        <end position="251"/>
    </location>
</feature>
<dbReference type="PANTHER" id="PTHR30619">
    <property type="entry name" value="DNA INTERNALIZATION/COMPETENCE PROTEIN COMEC/REC2"/>
    <property type="match status" value="1"/>
</dbReference>
<dbReference type="Proteomes" id="UP001291309">
    <property type="component" value="Unassembled WGS sequence"/>
</dbReference>
<dbReference type="CDD" id="cd07731">
    <property type="entry name" value="ComA-like_MBL-fold"/>
    <property type="match status" value="1"/>
</dbReference>
<name>A0ABU5H4Y2_9BACT</name>
<evidence type="ECO:0000256" key="2">
    <source>
        <dbReference type="SAM" id="SignalP"/>
    </source>
</evidence>
<feature type="region of interest" description="Disordered" evidence="1">
    <location>
        <begin position="377"/>
        <end position="399"/>
    </location>
</feature>
<dbReference type="InterPro" id="IPR001279">
    <property type="entry name" value="Metallo-B-lactamas"/>
</dbReference>
<keyword evidence="5" id="KW-1185">Reference proteome</keyword>
<dbReference type="PANTHER" id="PTHR30619:SF1">
    <property type="entry name" value="RECOMBINATION PROTEIN 2"/>
    <property type="match status" value="1"/>
</dbReference>
<dbReference type="InterPro" id="IPR035681">
    <property type="entry name" value="ComA-like_MBL"/>
</dbReference>
<dbReference type="EMBL" id="JAXIVS010000006">
    <property type="protein sequence ID" value="MDY7228529.1"/>
    <property type="molecule type" value="Genomic_DNA"/>
</dbReference>
<evidence type="ECO:0000256" key="1">
    <source>
        <dbReference type="SAM" id="MobiDB-lite"/>
    </source>
</evidence>
<feature type="compositionally biased region" description="Basic and acidic residues" evidence="1">
    <location>
        <begin position="386"/>
        <end position="399"/>
    </location>
</feature>
<feature type="signal peptide" evidence="2">
    <location>
        <begin position="1"/>
        <end position="22"/>
    </location>
</feature>
<dbReference type="Gene3D" id="3.60.15.10">
    <property type="entry name" value="Ribonuclease Z/Hydroxyacylglutathione hydrolase-like"/>
    <property type="match status" value="1"/>
</dbReference>
<accession>A0ABU5H4Y2</accession>
<dbReference type="InterPro" id="IPR036866">
    <property type="entry name" value="RibonucZ/Hydroxyglut_hydro"/>
</dbReference>
<organism evidence="4 5">
    <name type="scientific">Hyalangium rubrum</name>
    <dbReference type="NCBI Taxonomy" id="3103134"/>
    <lineage>
        <taxon>Bacteria</taxon>
        <taxon>Pseudomonadati</taxon>
        <taxon>Myxococcota</taxon>
        <taxon>Myxococcia</taxon>
        <taxon>Myxococcales</taxon>
        <taxon>Cystobacterineae</taxon>
        <taxon>Archangiaceae</taxon>
        <taxon>Hyalangium</taxon>
    </lineage>
</organism>
<comment type="caution">
    <text evidence="4">The sequence shown here is derived from an EMBL/GenBank/DDBJ whole genome shotgun (WGS) entry which is preliminary data.</text>
</comment>
<feature type="chain" id="PRO_5047101898" evidence="2">
    <location>
        <begin position="23"/>
        <end position="399"/>
    </location>
</feature>
<dbReference type="SUPFAM" id="SSF56281">
    <property type="entry name" value="Metallo-hydrolase/oxidoreductase"/>
    <property type="match status" value="1"/>
</dbReference>
<dbReference type="InterPro" id="IPR052159">
    <property type="entry name" value="Competence_DNA_uptake"/>
</dbReference>
<evidence type="ECO:0000313" key="5">
    <source>
        <dbReference type="Proteomes" id="UP001291309"/>
    </source>
</evidence>
<dbReference type="RefSeq" id="WP_321547256.1">
    <property type="nucleotide sequence ID" value="NZ_JAXIVS010000006.1"/>
</dbReference>
<reference evidence="4 5" key="1">
    <citation type="submission" date="2023-12" db="EMBL/GenBank/DDBJ databases">
        <title>the genome sequence of Hyalangium sp. s54d21.</title>
        <authorList>
            <person name="Zhang X."/>
        </authorList>
    </citation>
    <scope>NUCLEOTIDE SEQUENCE [LARGE SCALE GENOMIC DNA]</scope>
    <source>
        <strain evidence="5">s54d21</strain>
    </source>
</reference>
<dbReference type="Pfam" id="PF00753">
    <property type="entry name" value="Lactamase_B"/>
    <property type="match status" value="1"/>
</dbReference>
<keyword evidence="2" id="KW-0732">Signal</keyword>
<protein>
    <submittedName>
        <fullName evidence="4">ComEC/Rec2 family competence protein</fullName>
    </submittedName>
</protein>